<sequence length="52" mass="5659">MPRNPDGIKRSKPNADSATAAAEAVLKDGVPVRTAARQFRLSRTKLTTKQTH</sequence>
<organism evidence="2 3">
    <name type="scientific">Araneus ventricosus</name>
    <name type="common">Orbweaver spider</name>
    <name type="synonym">Epeira ventricosa</name>
    <dbReference type="NCBI Taxonomy" id="182803"/>
    <lineage>
        <taxon>Eukaryota</taxon>
        <taxon>Metazoa</taxon>
        <taxon>Ecdysozoa</taxon>
        <taxon>Arthropoda</taxon>
        <taxon>Chelicerata</taxon>
        <taxon>Arachnida</taxon>
        <taxon>Araneae</taxon>
        <taxon>Araneomorphae</taxon>
        <taxon>Entelegynae</taxon>
        <taxon>Araneoidea</taxon>
        <taxon>Araneidae</taxon>
        <taxon>Araneus</taxon>
    </lineage>
</organism>
<dbReference type="Proteomes" id="UP000499080">
    <property type="component" value="Unassembled WGS sequence"/>
</dbReference>
<reference evidence="2 3" key="1">
    <citation type="journal article" date="2019" name="Sci. Rep.">
        <title>Orb-weaving spider Araneus ventricosus genome elucidates the spidroin gene catalogue.</title>
        <authorList>
            <person name="Kono N."/>
            <person name="Nakamura H."/>
            <person name="Ohtoshi R."/>
            <person name="Moran D.A.P."/>
            <person name="Shinohara A."/>
            <person name="Yoshida Y."/>
            <person name="Fujiwara M."/>
            <person name="Mori M."/>
            <person name="Tomita M."/>
            <person name="Arakawa K."/>
        </authorList>
    </citation>
    <scope>NUCLEOTIDE SEQUENCE [LARGE SCALE GENOMIC DNA]</scope>
</reference>
<dbReference type="AlphaFoldDB" id="A0A4Y2D9K6"/>
<dbReference type="OrthoDB" id="8191755at2759"/>
<protein>
    <recommendedName>
        <fullName evidence="4">HTH psq-type domain-containing protein</fullName>
    </recommendedName>
</protein>
<gene>
    <name evidence="2" type="ORF">AVEN_101474_1</name>
</gene>
<evidence type="ECO:0008006" key="4">
    <source>
        <dbReference type="Google" id="ProtNLM"/>
    </source>
</evidence>
<name>A0A4Y2D9K6_ARAVE</name>
<dbReference type="EMBL" id="BGPR01165797">
    <property type="protein sequence ID" value="GBM12688.1"/>
    <property type="molecule type" value="Genomic_DNA"/>
</dbReference>
<evidence type="ECO:0000313" key="2">
    <source>
        <dbReference type="EMBL" id="GBM12688.1"/>
    </source>
</evidence>
<evidence type="ECO:0000313" key="3">
    <source>
        <dbReference type="Proteomes" id="UP000499080"/>
    </source>
</evidence>
<keyword evidence="3" id="KW-1185">Reference proteome</keyword>
<accession>A0A4Y2D9K6</accession>
<evidence type="ECO:0000256" key="1">
    <source>
        <dbReference type="SAM" id="MobiDB-lite"/>
    </source>
</evidence>
<feature type="region of interest" description="Disordered" evidence="1">
    <location>
        <begin position="1"/>
        <end position="20"/>
    </location>
</feature>
<comment type="caution">
    <text evidence="2">The sequence shown here is derived from an EMBL/GenBank/DDBJ whole genome shotgun (WGS) entry which is preliminary data.</text>
</comment>
<proteinExistence type="predicted"/>